<sequence length="77" mass="8100">MRASFPQGGLKPLWEAALAANTAFGMAYSPAVYSLASKLPTGEFEAAVGSSLGREYSVRLAYPSSLFACEQASHRGV</sequence>
<name>A0ABQ6Y249_9GAMM</name>
<protein>
    <submittedName>
        <fullName evidence="1">Uncharacterized protein</fullName>
    </submittedName>
</protein>
<reference evidence="1 2" key="1">
    <citation type="submission" date="2012-09" db="EMBL/GenBank/DDBJ databases">
        <title>Genome Sequence of alkane-degrading Bacterium Alcanivorax sp. 6-D-6.</title>
        <authorList>
            <person name="Lai Q."/>
            <person name="Shao Z."/>
        </authorList>
    </citation>
    <scope>NUCLEOTIDE SEQUENCE [LARGE SCALE GENOMIC DNA]</scope>
    <source>
        <strain evidence="1 2">6-D-6</strain>
    </source>
</reference>
<organism evidence="1 2">
    <name type="scientific">Alcanivorax xiamenensis</name>
    <dbReference type="NCBI Taxonomy" id="1177156"/>
    <lineage>
        <taxon>Bacteria</taxon>
        <taxon>Pseudomonadati</taxon>
        <taxon>Pseudomonadota</taxon>
        <taxon>Gammaproteobacteria</taxon>
        <taxon>Oceanospirillales</taxon>
        <taxon>Alcanivoracaceae</taxon>
        <taxon>Alcanivorax</taxon>
    </lineage>
</organism>
<comment type="caution">
    <text evidence="1">The sequence shown here is derived from an EMBL/GenBank/DDBJ whole genome shotgun (WGS) entry which is preliminary data.</text>
</comment>
<proteinExistence type="predicted"/>
<dbReference type="Proteomes" id="UP000771797">
    <property type="component" value="Unassembled WGS sequence"/>
</dbReference>
<dbReference type="EMBL" id="AQPF01000089">
    <property type="protein sequence ID" value="KAF0801859.1"/>
    <property type="molecule type" value="Genomic_DNA"/>
</dbReference>
<accession>A0ABQ6Y249</accession>
<keyword evidence="2" id="KW-1185">Reference proteome</keyword>
<evidence type="ECO:0000313" key="2">
    <source>
        <dbReference type="Proteomes" id="UP000771797"/>
    </source>
</evidence>
<gene>
    <name evidence="1" type="ORF">A6D6_04227</name>
</gene>
<evidence type="ECO:0000313" key="1">
    <source>
        <dbReference type="EMBL" id="KAF0801859.1"/>
    </source>
</evidence>